<evidence type="ECO:0000256" key="2">
    <source>
        <dbReference type="SAM" id="SignalP"/>
    </source>
</evidence>
<dbReference type="EMBL" id="JARRAG010000002">
    <property type="protein sequence ID" value="MDG3006924.1"/>
    <property type="molecule type" value="Genomic_DNA"/>
</dbReference>
<keyword evidence="4" id="KW-1185">Reference proteome</keyword>
<evidence type="ECO:0000256" key="1">
    <source>
        <dbReference type="SAM" id="MobiDB-lite"/>
    </source>
</evidence>
<evidence type="ECO:0000313" key="3">
    <source>
        <dbReference type="EMBL" id="MDG3006924.1"/>
    </source>
</evidence>
<feature type="compositionally biased region" description="Polar residues" evidence="1">
    <location>
        <begin position="118"/>
        <end position="127"/>
    </location>
</feature>
<reference evidence="3 4" key="1">
    <citation type="submission" date="2023-03" db="EMBL/GenBank/DDBJ databases">
        <title>Paludisphaera mucosa sp. nov. a novel planctomycete from northern fen.</title>
        <authorList>
            <person name="Ivanova A."/>
        </authorList>
    </citation>
    <scope>NUCLEOTIDE SEQUENCE [LARGE SCALE GENOMIC DNA]</scope>
    <source>
        <strain evidence="3 4">Pla2</strain>
    </source>
</reference>
<feature type="chain" id="PRO_5047334408" evidence="2">
    <location>
        <begin position="33"/>
        <end position="137"/>
    </location>
</feature>
<proteinExistence type="predicted"/>
<keyword evidence="2" id="KW-0732">Signal</keyword>
<evidence type="ECO:0000313" key="4">
    <source>
        <dbReference type="Proteomes" id="UP001216907"/>
    </source>
</evidence>
<organism evidence="3 4">
    <name type="scientific">Paludisphaera mucosa</name>
    <dbReference type="NCBI Taxonomy" id="3030827"/>
    <lineage>
        <taxon>Bacteria</taxon>
        <taxon>Pseudomonadati</taxon>
        <taxon>Planctomycetota</taxon>
        <taxon>Planctomycetia</taxon>
        <taxon>Isosphaerales</taxon>
        <taxon>Isosphaeraceae</taxon>
        <taxon>Paludisphaera</taxon>
    </lineage>
</organism>
<sequence length="137" mass="13734">MAAHPSISTRTNAGVLLALLAFGMASPLAARAGCLHPPGGASRPGAGRLDLLAAAGALAIDEPLSPPPPRSPCDGLRCSGDPAPTPSPTMLADVRVESWGCLPKAPPPLNPDSDHLPPSSSALQSSHGGPVPFHPPR</sequence>
<name>A0ABT6FH87_9BACT</name>
<gene>
    <name evidence="3" type="ORF">PZE19_24395</name>
</gene>
<feature type="region of interest" description="Disordered" evidence="1">
    <location>
        <begin position="60"/>
        <end position="137"/>
    </location>
</feature>
<dbReference type="RefSeq" id="WP_277863215.1">
    <property type="nucleotide sequence ID" value="NZ_JARRAG010000002.1"/>
</dbReference>
<comment type="caution">
    <text evidence="3">The sequence shown here is derived from an EMBL/GenBank/DDBJ whole genome shotgun (WGS) entry which is preliminary data.</text>
</comment>
<protein>
    <submittedName>
        <fullName evidence="3">Uncharacterized protein</fullName>
    </submittedName>
</protein>
<dbReference type="Proteomes" id="UP001216907">
    <property type="component" value="Unassembled WGS sequence"/>
</dbReference>
<feature type="signal peptide" evidence="2">
    <location>
        <begin position="1"/>
        <end position="32"/>
    </location>
</feature>
<accession>A0ABT6FH87</accession>